<feature type="transmembrane region" description="Helical" evidence="2">
    <location>
        <begin position="68"/>
        <end position="87"/>
    </location>
</feature>
<organism evidence="3 4">
    <name type="scientific">Phytophthora sojae (strain P6497)</name>
    <name type="common">Soybean stem and root rot agent</name>
    <name type="synonym">Phytophthora megasperma f. sp. glycines</name>
    <dbReference type="NCBI Taxonomy" id="1094619"/>
    <lineage>
        <taxon>Eukaryota</taxon>
        <taxon>Sar</taxon>
        <taxon>Stramenopiles</taxon>
        <taxon>Oomycota</taxon>
        <taxon>Peronosporomycetes</taxon>
        <taxon>Peronosporales</taxon>
        <taxon>Peronosporaceae</taxon>
        <taxon>Phytophthora</taxon>
    </lineage>
</organism>
<feature type="compositionally biased region" description="Basic and acidic residues" evidence="1">
    <location>
        <begin position="209"/>
        <end position="223"/>
    </location>
</feature>
<evidence type="ECO:0000256" key="1">
    <source>
        <dbReference type="SAM" id="MobiDB-lite"/>
    </source>
</evidence>
<keyword evidence="2" id="KW-1133">Transmembrane helix</keyword>
<keyword evidence="2" id="KW-0812">Transmembrane</keyword>
<dbReference type="RefSeq" id="XP_009520302.1">
    <property type="nucleotide sequence ID" value="XM_009522007.1"/>
</dbReference>
<dbReference type="KEGG" id="psoj:PHYSODRAFT_296876"/>
<dbReference type="Proteomes" id="UP000002640">
    <property type="component" value="Unassembled WGS sequence"/>
</dbReference>
<evidence type="ECO:0000313" key="4">
    <source>
        <dbReference type="Proteomes" id="UP000002640"/>
    </source>
</evidence>
<feature type="transmembrane region" description="Helical" evidence="2">
    <location>
        <begin position="6"/>
        <end position="34"/>
    </location>
</feature>
<dbReference type="EMBL" id="JH159152">
    <property type="protein sequence ID" value="EGZ25014.1"/>
    <property type="molecule type" value="Genomic_DNA"/>
</dbReference>
<feature type="transmembrane region" description="Helical" evidence="2">
    <location>
        <begin position="99"/>
        <end position="118"/>
    </location>
</feature>
<gene>
    <name evidence="3" type="ORF">PHYSODRAFT_296876</name>
</gene>
<reference evidence="3 4" key="1">
    <citation type="journal article" date="2006" name="Science">
        <title>Phytophthora genome sequences uncover evolutionary origins and mechanisms of pathogenesis.</title>
        <authorList>
            <person name="Tyler B.M."/>
            <person name="Tripathy S."/>
            <person name="Zhang X."/>
            <person name="Dehal P."/>
            <person name="Jiang R.H."/>
            <person name="Aerts A."/>
            <person name="Arredondo F.D."/>
            <person name="Baxter L."/>
            <person name="Bensasson D."/>
            <person name="Beynon J.L."/>
            <person name="Chapman J."/>
            <person name="Damasceno C.M."/>
            <person name="Dorrance A.E."/>
            <person name="Dou D."/>
            <person name="Dickerman A.W."/>
            <person name="Dubchak I.L."/>
            <person name="Garbelotto M."/>
            <person name="Gijzen M."/>
            <person name="Gordon S.G."/>
            <person name="Govers F."/>
            <person name="Grunwald N.J."/>
            <person name="Huang W."/>
            <person name="Ivors K.L."/>
            <person name="Jones R.W."/>
            <person name="Kamoun S."/>
            <person name="Krampis K."/>
            <person name="Lamour K.H."/>
            <person name="Lee M.K."/>
            <person name="McDonald W.H."/>
            <person name="Medina M."/>
            <person name="Meijer H.J."/>
            <person name="Nordberg E.K."/>
            <person name="Maclean D.J."/>
            <person name="Ospina-Giraldo M.D."/>
            <person name="Morris P.F."/>
            <person name="Phuntumart V."/>
            <person name="Putnam N.H."/>
            <person name="Rash S."/>
            <person name="Rose J.K."/>
            <person name="Sakihama Y."/>
            <person name="Salamov A.A."/>
            <person name="Savidor A."/>
            <person name="Scheuring C.F."/>
            <person name="Smith B.M."/>
            <person name="Sobral B.W."/>
            <person name="Terry A."/>
            <person name="Torto-Alalibo T.A."/>
            <person name="Win J."/>
            <person name="Xu Z."/>
            <person name="Zhang H."/>
            <person name="Grigoriev I.V."/>
            <person name="Rokhsar D.S."/>
            <person name="Boore J.L."/>
        </authorList>
    </citation>
    <scope>NUCLEOTIDE SEQUENCE [LARGE SCALE GENOMIC DNA]</scope>
    <source>
        <strain evidence="3 4">P6497</strain>
    </source>
</reference>
<dbReference type="InParanoid" id="G4YX07"/>
<keyword evidence="4" id="KW-1185">Reference proteome</keyword>
<proteinExistence type="predicted"/>
<keyword evidence="2" id="KW-0472">Membrane</keyword>
<evidence type="ECO:0000256" key="2">
    <source>
        <dbReference type="SAM" id="Phobius"/>
    </source>
</evidence>
<feature type="region of interest" description="Disordered" evidence="1">
    <location>
        <begin position="178"/>
        <end position="223"/>
    </location>
</feature>
<protein>
    <submittedName>
        <fullName evidence="3">Uncharacterized protein</fullName>
    </submittedName>
</protein>
<sequence>MATQAGIYFASQIFCLPCELLLNFGLFQFLIFLFHERRQEATIVILTNDVNKKFKIAAISRLSKAAQVLVALSCFVLVINVIDVAAPELGLATAELVDVIIQHISLAFVVGFRFYFLVAARGLAKVWRSQKLEIGFYLLLATHAVPFHALNLATGTLDARHDRTLPFVHDPREAFQPQLQTEPKRLSEQREGHSSGWPIEPISKPIKGTIKENSDEDHSIVSG</sequence>
<dbReference type="AlphaFoldDB" id="G4YX07"/>
<feature type="compositionally biased region" description="Basic and acidic residues" evidence="1">
    <location>
        <begin position="182"/>
        <end position="193"/>
    </location>
</feature>
<name>G4YX07_PHYSP</name>
<evidence type="ECO:0000313" key="3">
    <source>
        <dbReference type="EMBL" id="EGZ25014.1"/>
    </source>
</evidence>
<dbReference type="GeneID" id="20641426"/>
<accession>G4YX07</accession>